<evidence type="ECO:0000313" key="3">
    <source>
        <dbReference type="Proteomes" id="UP000178510"/>
    </source>
</evidence>
<feature type="region of interest" description="Disordered" evidence="1">
    <location>
        <begin position="83"/>
        <end position="170"/>
    </location>
</feature>
<feature type="compositionally biased region" description="Polar residues" evidence="1">
    <location>
        <begin position="130"/>
        <end position="145"/>
    </location>
</feature>
<comment type="caution">
    <text evidence="2">The sequence shown here is derived from an EMBL/GenBank/DDBJ whole genome shotgun (WGS) entry which is preliminary data.</text>
</comment>
<sequence length="170" mass="17541">MQNNSLVDVKKITGYLGKWSMDEEGTLMAVRVVTDDMITQRLAVSESATFGTPEKPIGITIYDEVTKDPYCLKMKNGVMASETGACSAGATPPAEVLPALETASDTGGADTATSDVSAEETPPVFESATEDSSASDTQDSNTPPDTDSAPVPAEPAADASTATSTVSLVQ</sequence>
<dbReference type="Proteomes" id="UP000178510">
    <property type="component" value="Unassembled WGS sequence"/>
</dbReference>
<dbReference type="EMBL" id="MHQM01000051">
    <property type="protein sequence ID" value="OHA02309.1"/>
    <property type="molecule type" value="Genomic_DNA"/>
</dbReference>
<gene>
    <name evidence="2" type="ORF">A3J58_00590</name>
</gene>
<name>A0A1G2KV69_9BACT</name>
<evidence type="ECO:0000256" key="1">
    <source>
        <dbReference type="SAM" id="MobiDB-lite"/>
    </source>
</evidence>
<evidence type="ECO:0000313" key="2">
    <source>
        <dbReference type="EMBL" id="OHA02309.1"/>
    </source>
</evidence>
<proteinExistence type="predicted"/>
<feature type="compositionally biased region" description="Low complexity" evidence="1">
    <location>
        <begin position="102"/>
        <end position="115"/>
    </location>
</feature>
<feature type="compositionally biased region" description="Low complexity" evidence="1">
    <location>
        <begin position="156"/>
        <end position="170"/>
    </location>
</feature>
<organism evidence="2 3">
    <name type="scientific">Candidatus Sungbacteria bacterium RIFCSPHIGHO2_02_FULL_52_23</name>
    <dbReference type="NCBI Taxonomy" id="1802274"/>
    <lineage>
        <taxon>Bacteria</taxon>
        <taxon>Candidatus Sungiibacteriota</taxon>
    </lineage>
</organism>
<accession>A0A1G2KV69</accession>
<dbReference type="AlphaFoldDB" id="A0A1G2KV69"/>
<protein>
    <submittedName>
        <fullName evidence="2">Uncharacterized protein</fullName>
    </submittedName>
</protein>
<reference evidence="2 3" key="1">
    <citation type="journal article" date="2016" name="Nat. Commun.">
        <title>Thousands of microbial genomes shed light on interconnected biogeochemical processes in an aquifer system.</title>
        <authorList>
            <person name="Anantharaman K."/>
            <person name="Brown C.T."/>
            <person name="Hug L.A."/>
            <person name="Sharon I."/>
            <person name="Castelle C.J."/>
            <person name="Probst A.J."/>
            <person name="Thomas B.C."/>
            <person name="Singh A."/>
            <person name="Wilkins M.J."/>
            <person name="Karaoz U."/>
            <person name="Brodie E.L."/>
            <person name="Williams K.H."/>
            <person name="Hubbard S.S."/>
            <person name="Banfield J.F."/>
        </authorList>
    </citation>
    <scope>NUCLEOTIDE SEQUENCE [LARGE SCALE GENOMIC DNA]</scope>
</reference>